<feature type="transmembrane region" description="Helical" evidence="9">
    <location>
        <begin position="109"/>
        <end position="127"/>
    </location>
</feature>
<gene>
    <name evidence="10" type="ORF">H7H73_22735</name>
</gene>
<feature type="transmembrane region" description="Helical" evidence="9">
    <location>
        <begin position="315"/>
        <end position="333"/>
    </location>
</feature>
<dbReference type="EMBL" id="JACKRN010000742">
    <property type="protein sequence ID" value="MCV7072757.1"/>
    <property type="molecule type" value="Genomic_DNA"/>
</dbReference>
<dbReference type="AlphaFoldDB" id="A0A9X2YF20"/>
<feature type="transmembrane region" description="Helical" evidence="9">
    <location>
        <begin position="287"/>
        <end position="303"/>
    </location>
</feature>
<dbReference type="PANTHER" id="PTHR42770:SF15">
    <property type="entry name" value="GLUTAMATE_GAMMA-AMINOBUTYRATE ANTIPORTER-RELATED"/>
    <property type="match status" value="1"/>
</dbReference>
<evidence type="ECO:0000313" key="11">
    <source>
        <dbReference type="Proteomes" id="UP001140272"/>
    </source>
</evidence>
<dbReference type="Pfam" id="PF13520">
    <property type="entry name" value="AA_permease_2"/>
    <property type="match status" value="1"/>
</dbReference>
<proteinExistence type="inferred from homology"/>
<evidence type="ECO:0000256" key="2">
    <source>
        <dbReference type="ARBA" id="ARBA00004651"/>
    </source>
</evidence>
<dbReference type="Gene3D" id="1.20.1740.10">
    <property type="entry name" value="Amino acid/polyamine transporter I"/>
    <property type="match status" value="1"/>
</dbReference>
<keyword evidence="8 9" id="KW-0472">Membrane</keyword>
<keyword evidence="4" id="KW-0813">Transport</keyword>
<keyword evidence="6 9" id="KW-0812">Transmembrane</keyword>
<feature type="transmembrane region" description="Helical" evidence="9">
    <location>
        <begin position="69"/>
        <end position="89"/>
    </location>
</feature>
<dbReference type="PANTHER" id="PTHR42770">
    <property type="entry name" value="AMINO ACID TRANSPORTER-RELATED"/>
    <property type="match status" value="1"/>
</dbReference>
<protein>
    <submittedName>
        <fullName evidence="10">APC family permease</fullName>
    </submittedName>
</protein>
<comment type="function">
    <text evidence="1">Probable amino-acid or metabolite transport protein.</text>
</comment>
<dbReference type="Proteomes" id="UP001140272">
    <property type="component" value="Unassembled WGS sequence"/>
</dbReference>
<sequence length="472" mass="49946">MILSALISLDMVGEISTFGGETFTWLLVLAALWMIPYGLVTAELGSAFPAEGGLYEWVKRAFGRLPGSVATIMYWSINPLWIGGSLAFISTEAWSTYISPIEPGTGGDYAFKTAFVLAATAVTLLALERSRSIFKIGTYLKVLLALFFLGTTVFYGIAHGFHGVGSLTWSPTMTGFLGLVPLLLFSLVGFEVPSQAGDEMQNPQRDVPRGIALGGLIGLLSYALPILALLLVLPPEQITGIAGFMAAVETVFGIFGPAAPILVKIAVVAFIVTLAITGATWAVAANRALTVAAADGAFFPYFGTFDPRRQAPVRVGVLTGAVALVFMVAGVVFSQGDNAATFTVVLTITISTSLVAYLFVFPAALRLRTTHADTPRPYAVPGGRAGMAVAAGLTTFWAALGVWVAVFPGTLEPLFGLDYDFVEIWGVSRLKFEFFTLGTLAVLTAIAALGYGRGRALRHAEPTEPTVLSTAY</sequence>
<evidence type="ECO:0000256" key="5">
    <source>
        <dbReference type="ARBA" id="ARBA00022475"/>
    </source>
</evidence>
<evidence type="ECO:0000256" key="8">
    <source>
        <dbReference type="ARBA" id="ARBA00023136"/>
    </source>
</evidence>
<reference evidence="10" key="1">
    <citation type="submission" date="2020-07" db="EMBL/GenBank/DDBJ databases">
        <authorList>
            <person name="Pettersson B.M.F."/>
            <person name="Behra P.R.K."/>
            <person name="Ramesh M."/>
            <person name="Das S."/>
            <person name="Dasgupta S."/>
            <person name="Kirsebom L.A."/>
        </authorList>
    </citation>
    <scope>NUCLEOTIDE SEQUENCE</scope>
    <source>
        <strain evidence="10">DSM 45406</strain>
    </source>
</reference>
<comment type="similarity">
    <text evidence="3">Belongs to the amino acid-polyamine-organocation (APC) superfamily.</text>
</comment>
<feature type="transmembrane region" description="Helical" evidence="9">
    <location>
        <begin position="434"/>
        <end position="452"/>
    </location>
</feature>
<name>A0A9X2YF20_9MYCO</name>
<reference evidence="10" key="2">
    <citation type="journal article" date="2022" name="BMC Genomics">
        <title>Comparative genome analysis of mycobacteria focusing on tRNA and non-coding RNA.</title>
        <authorList>
            <person name="Behra P.R.K."/>
            <person name="Pettersson B.M.F."/>
            <person name="Ramesh M."/>
            <person name="Das S."/>
            <person name="Dasgupta S."/>
            <person name="Kirsebom L.A."/>
        </authorList>
    </citation>
    <scope>NUCLEOTIDE SEQUENCE</scope>
    <source>
        <strain evidence="10">DSM 45406</strain>
    </source>
</reference>
<dbReference type="PIRSF" id="PIRSF006060">
    <property type="entry name" value="AA_transporter"/>
    <property type="match status" value="1"/>
</dbReference>
<feature type="transmembrane region" description="Helical" evidence="9">
    <location>
        <begin position="339"/>
        <end position="365"/>
    </location>
</feature>
<feature type="transmembrane region" description="Helical" evidence="9">
    <location>
        <begin position="211"/>
        <end position="232"/>
    </location>
</feature>
<evidence type="ECO:0000313" key="10">
    <source>
        <dbReference type="EMBL" id="MCV7072757.1"/>
    </source>
</evidence>
<dbReference type="GO" id="GO:0022857">
    <property type="term" value="F:transmembrane transporter activity"/>
    <property type="evidence" value="ECO:0007669"/>
    <property type="project" value="InterPro"/>
</dbReference>
<evidence type="ECO:0000256" key="3">
    <source>
        <dbReference type="ARBA" id="ARBA00009523"/>
    </source>
</evidence>
<dbReference type="GO" id="GO:0005886">
    <property type="term" value="C:plasma membrane"/>
    <property type="evidence" value="ECO:0007669"/>
    <property type="project" value="UniProtKB-SubCell"/>
</dbReference>
<evidence type="ECO:0000256" key="4">
    <source>
        <dbReference type="ARBA" id="ARBA00022448"/>
    </source>
</evidence>
<feature type="transmembrane region" description="Helical" evidence="9">
    <location>
        <begin position="23"/>
        <end position="48"/>
    </location>
</feature>
<evidence type="ECO:0000256" key="7">
    <source>
        <dbReference type="ARBA" id="ARBA00022989"/>
    </source>
</evidence>
<feature type="transmembrane region" description="Helical" evidence="9">
    <location>
        <begin position="385"/>
        <end position="406"/>
    </location>
</feature>
<feature type="transmembrane region" description="Helical" evidence="9">
    <location>
        <begin position="238"/>
        <end position="255"/>
    </location>
</feature>
<keyword evidence="5" id="KW-1003">Cell membrane</keyword>
<comment type="caution">
    <text evidence="10">The sequence shown here is derived from an EMBL/GenBank/DDBJ whole genome shotgun (WGS) entry which is preliminary data.</text>
</comment>
<dbReference type="InterPro" id="IPR002293">
    <property type="entry name" value="AA/rel_permease1"/>
</dbReference>
<keyword evidence="7 9" id="KW-1133">Transmembrane helix</keyword>
<comment type="subcellular location">
    <subcellularLocation>
        <location evidence="2">Cell membrane</location>
        <topology evidence="2">Multi-pass membrane protein</topology>
    </subcellularLocation>
</comment>
<evidence type="ECO:0000256" key="6">
    <source>
        <dbReference type="ARBA" id="ARBA00022692"/>
    </source>
</evidence>
<feature type="transmembrane region" description="Helical" evidence="9">
    <location>
        <begin position="262"/>
        <end position="281"/>
    </location>
</feature>
<evidence type="ECO:0000256" key="1">
    <source>
        <dbReference type="ARBA" id="ARBA00002249"/>
    </source>
</evidence>
<organism evidence="10 11">
    <name type="scientific">Mycolicibacterium rufum</name>
    <dbReference type="NCBI Taxonomy" id="318424"/>
    <lineage>
        <taxon>Bacteria</taxon>
        <taxon>Bacillati</taxon>
        <taxon>Actinomycetota</taxon>
        <taxon>Actinomycetes</taxon>
        <taxon>Mycobacteriales</taxon>
        <taxon>Mycobacteriaceae</taxon>
        <taxon>Mycolicibacterium</taxon>
    </lineage>
</organism>
<evidence type="ECO:0000256" key="9">
    <source>
        <dbReference type="SAM" id="Phobius"/>
    </source>
</evidence>
<dbReference type="InterPro" id="IPR050367">
    <property type="entry name" value="APC_superfamily"/>
</dbReference>
<feature type="transmembrane region" description="Helical" evidence="9">
    <location>
        <begin position="169"/>
        <end position="190"/>
    </location>
</feature>
<feature type="transmembrane region" description="Helical" evidence="9">
    <location>
        <begin position="139"/>
        <end position="157"/>
    </location>
</feature>
<accession>A0A9X2YF20</accession>